<dbReference type="Proteomes" id="UP000464178">
    <property type="component" value="Chromosome"/>
</dbReference>
<evidence type="ECO:0000256" key="1">
    <source>
        <dbReference type="SAM" id="MobiDB-lite"/>
    </source>
</evidence>
<proteinExistence type="predicted"/>
<evidence type="ECO:0000313" key="3">
    <source>
        <dbReference type="Proteomes" id="UP000464178"/>
    </source>
</evidence>
<organism evidence="2 3">
    <name type="scientific">Gemmata massiliana</name>
    <dbReference type="NCBI Taxonomy" id="1210884"/>
    <lineage>
        <taxon>Bacteria</taxon>
        <taxon>Pseudomonadati</taxon>
        <taxon>Planctomycetota</taxon>
        <taxon>Planctomycetia</taxon>
        <taxon>Gemmatales</taxon>
        <taxon>Gemmataceae</taxon>
        <taxon>Gemmata</taxon>
    </lineage>
</organism>
<evidence type="ECO:0000313" key="2">
    <source>
        <dbReference type="EMBL" id="VTS03626.1"/>
    </source>
</evidence>
<sequence>MAGGWIKLRTDLQSDPAVIRLASLLKLDTFGVIGRLTTVWVWADTHADRHGHVTLVSRSCLDSIALCDGFGAALESVGWLKSSPEEGAGITFPRFDRHMGEGAKQRALAANRKQKQRSGESRSGHADVPKMSRSQRDTSVTREEKKREEKKKDKDTPLPPAEPGGGAVEPPTPDLKSETGPDPEAGSVAKFAELVGEWVAAKLPGHDSANGIQRTPNRVGHWQARLRDPTWAARWREAVRRAGRSPRCRGEDPKWSQGLRLDTFVSNPDVLVRVLEGEFDAAPVVETRGGKQTIDDVINDAFRNRNSGGTS</sequence>
<protein>
    <submittedName>
        <fullName evidence="2">Uncharacterized protein</fullName>
    </submittedName>
</protein>
<dbReference type="AlphaFoldDB" id="A0A6P2DNH2"/>
<dbReference type="KEGG" id="gms:SOIL9_71200"/>
<name>A0A6P2DNH2_9BACT</name>
<keyword evidence="3" id="KW-1185">Reference proteome</keyword>
<feature type="compositionally biased region" description="Basic and acidic residues" evidence="1">
    <location>
        <begin position="117"/>
        <end position="156"/>
    </location>
</feature>
<accession>A0A6P2DNH2</accession>
<gene>
    <name evidence="2" type="ORF">SOIL9_71200</name>
</gene>
<dbReference type="EMBL" id="LR593886">
    <property type="protein sequence ID" value="VTS03626.1"/>
    <property type="molecule type" value="Genomic_DNA"/>
</dbReference>
<reference evidence="2 3" key="1">
    <citation type="submission" date="2019-05" db="EMBL/GenBank/DDBJ databases">
        <authorList>
            <consortium name="Science for Life Laboratories"/>
        </authorList>
    </citation>
    <scope>NUCLEOTIDE SEQUENCE [LARGE SCALE GENOMIC DNA]</scope>
    <source>
        <strain evidence="2">Soil9</strain>
    </source>
</reference>
<dbReference type="RefSeq" id="WP_162673088.1">
    <property type="nucleotide sequence ID" value="NZ_LR593886.1"/>
</dbReference>
<feature type="region of interest" description="Disordered" evidence="1">
    <location>
        <begin position="102"/>
        <end position="185"/>
    </location>
</feature>